<protein>
    <recommendedName>
        <fullName evidence="1">DUF6883 domain-containing protein</fullName>
    </recommendedName>
</protein>
<comment type="caution">
    <text evidence="2">The sequence shown here is derived from an EMBL/GenBank/DDBJ whole genome shotgun (WGS) entry which is preliminary data.</text>
</comment>
<reference evidence="2" key="1">
    <citation type="journal article" date="2021" name="Front. Microbiol.">
        <title>Comprehensive Comparative Genomics and Phenotyping of Methylobacterium Species.</title>
        <authorList>
            <person name="Alessa O."/>
            <person name="Ogura Y."/>
            <person name="Fujitani Y."/>
            <person name="Takami H."/>
            <person name="Hayashi T."/>
            <person name="Sahin N."/>
            <person name="Tani A."/>
        </authorList>
    </citation>
    <scope>NUCLEOTIDE SEQUENCE</scope>
    <source>
        <strain evidence="2">DSM 23674</strain>
    </source>
</reference>
<dbReference type="EMBL" id="BPRA01000012">
    <property type="protein sequence ID" value="GJE56370.1"/>
    <property type="molecule type" value="Genomic_DNA"/>
</dbReference>
<name>A0ABQ4TQQ7_9HYPH</name>
<accession>A0ABQ4TQQ7</accession>
<gene>
    <name evidence="2" type="ORF">EKPJFOCH_2874</name>
</gene>
<evidence type="ECO:0000313" key="2">
    <source>
        <dbReference type="EMBL" id="GJE56370.1"/>
    </source>
</evidence>
<dbReference type="InterPro" id="IPR049250">
    <property type="entry name" value="DUF6883"/>
</dbReference>
<dbReference type="Pfam" id="PF21814">
    <property type="entry name" value="DUF6883"/>
    <property type="match status" value="1"/>
</dbReference>
<organism evidence="2 3">
    <name type="scientific">Methylobacterium thuringiense</name>
    <dbReference type="NCBI Taxonomy" id="1003091"/>
    <lineage>
        <taxon>Bacteria</taxon>
        <taxon>Pseudomonadati</taxon>
        <taxon>Pseudomonadota</taxon>
        <taxon>Alphaproteobacteria</taxon>
        <taxon>Hyphomicrobiales</taxon>
        <taxon>Methylobacteriaceae</taxon>
        <taxon>Methylobacterium</taxon>
    </lineage>
</organism>
<reference evidence="2" key="2">
    <citation type="submission" date="2021-08" db="EMBL/GenBank/DDBJ databases">
        <authorList>
            <person name="Tani A."/>
            <person name="Ola A."/>
            <person name="Ogura Y."/>
            <person name="Katsura K."/>
            <person name="Hayashi T."/>
        </authorList>
    </citation>
    <scope>NUCLEOTIDE SEQUENCE</scope>
    <source>
        <strain evidence="2">DSM 23674</strain>
    </source>
</reference>
<dbReference type="RefSeq" id="WP_238232242.1">
    <property type="nucleotide sequence ID" value="NZ_BPRA01000012.1"/>
</dbReference>
<proteinExistence type="predicted"/>
<feature type="domain" description="DUF6883" evidence="1">
    <location>
        <begin position="11"/>
        <end position="110"/>
    </location>
</feature>
<evidence type="ECO:0000313" key="3">
    <source>
        <dbReference type="Proteomes" id="UP001055101"/>
    </source>
</evidence>
<dbReference type="Proteomes" id="UP001055101">
    <property type="component" value="Unassembled WGS sequence"/>
</dbReference>
<keyword evidence="3" id="KW-1185">Reference proteome</keyword>
<sequence length="113" mass="12513">MTDGFVAVTWVVEHAKITRYLLDLSHKEGGSKAKYLLALGFTPDDPETLASALVRHALAHMPGRHVDPPIGLRRVIFEGETETPDGRSLSIRAVWELTTLTEIRLITVVPLTK</sequence>
<evidence type="ECO:0000259" key="1">
    <source>
        <dbReference type="Pfam" id="PF21814"/>
    </source>
</evidence>